<dbReference type="EMBL" id="UINC01148160">
    <property type="protein sequence ID" value="SVD39884.1"/>
    <property type="molecule type" value="Genomic_DNA"/>
</dbReference>
<proteinExistence type="predicted"/>
<sequence>NNGPSIFFNTLCYTTKCIARVLTGSYFEVRLPYSSDSQSA</sequence>
<name>A0A382V061_9ZZZZ</name>
<protein>
    <submittedName>
        <fullName evidence="1">Uncharacterized protein</fullName>
    </submittedName>
</protein>
<gene>
    <name evidence="1" type="ORF">METZ01_LOCUS392738</name>
</gene>
<dbReference type="AlphaFoldDB" id="A0A382V061"/>
<evidence type="ECO:0000313" key="1">
    <source>
        <dbReference type="EMBL" id="SVD39884.1"/>
    </source>
</evidence>
<accession>A0A382V061</accession>
<reference evidence="1" key="1">
    <citation type="submission" date="2018-05" db="EMBL/GenBank/DDBJ databases">
        <authorList>
            <person name="Lanie J.A."/>
            <person name="Ng W.-L."/>
            <person name="Kazmierczak K.M."/>
            <person name="Andrzejewski T.M."/>
            <person name="Davidsen T.M."/>
            <person name="Wayne K.J."/>
            <person name="Tettelin H."/>
            <person name="Glass J.I."/>
            <person name="Rusch D."/>
            <person name="Podicherti R."/>
            <person name="Tsui H.-C.T."/>
            <person name="Winkler M.E."/>
        </authorList>
    </citation>
    <scope>NUCLEOTIDE SEQUENCE</scope>
</reference>
<feature type="non-terminal residue" evidence="1">
    <location>
        <position position="1"/>
    </location>
</feature>
<organism evidence="1">
    <name type="scientific">marine metagenome</name>
    <dbReference type="NCBI Taxonomy" id="408172"/>
    <lineage>
        <taxon>unclassified sequences</taxon>
        <taxon>metagenomes</taxon>
        <taxon>ecological metagenomes</taxon>
    </lineage>
</organism>